<dbReference type="Pfam" id="PF01809">
    <property type="entry name" value="YidD"/>
    <property type="match status" value="1"/>
</dbReference>
<keyword evidence="1 2" id="KW-0472">Membrane</keyword>
<evidence type="ECO:0000256" key="1">
    <source>
        <dbReference type="HAMAP-Rule" id="MF_00386"/>
    </source>
</evidence>
<comment type="subcellular location">
    <subcellularLocation>
        <location evidence="1">Cell membrane</location>
        <topology evidence="1">Peripheral membrane protein</topology>
        <orientation evidence="1">Cytoplasmic side</orientation>
    </subcellularLocation>
</comment>
<proteinExistence type="inferred from homology"/>
<keyword evidence="1" id="KW-1003">Cell membrane</keyword>
<dbReference type="PANTHER" id="PTHR33383">
    <property type="entry name" value="MEMBRANE PROTEIN INSERTION EFFICIENCY FACTOR-RELATED"/>
    <property type="match status" value="1"/>
</dbReference>
<dbReference type="EMBL" id="CP043420">
    <property type="protein sequence ID" value="QEL11102.1"/>
    <property type="molecule type" value="Genomic_DNA"/>
</dbReference>
<reference evidence="3 4" key="1">
    <citation type="submission" date="2019-08" db="EMBL/GenBank/DDBJ databases">
        <title>Complete genome sequence of Kushneria sp. YCWA18, a halophilic phosphate-solubilizing bacterium isolated from Daqiao saltern in China.</title>
        <authorList>
            <person name="Du G.-X."/>
            <person name="Qu L.-Y."/>
        </authorList>
    </citation>
    <scope>NUCLEOTIDE SEQUENCE [LARGE SCALE GENOMIC DNA]</scope>
    <source>
        <strain evidence="3 4">YCWA18</strain>
    </source>
</reference>
<dbReference type="PANTHER" id="PTHR33383:SF1">
    <property type="entry name" value="MEMBRANE PROTEIN INSERTION EFFICIENCY FACTOR-RELATED"/>
    <property type="match status" value="1"/>
</dbReference>
<evidence type="ECO:0000313" key="3">
    <source>
        <dbReference type="EMBL" id="QEL11102.1"/>
    </source>
</evidence>
<keyword evidence="2" id="KW-0812">Transmembrane</keyword>
<evidence type="ECO:0000256" key="2">
    <source>
        <dbReference type="SAM" id="Phobius"/>
    </source>
</evidence>
<accession>A0A5C0ZX33</accession>
<dbReference type="Proteomes" id="UP000322553">
    <property type="component" value="Chromosome"/>
</dbReference>
<keyword evidence="4" id="KW-1185">Reference proteome</keyword>
<dbReference type="AlphaFoldDB" id="A0A5C0ZX33"/>
<feature type="transmembrane region" description="Helical" evidence="2">
    <location>
        <begin position="14"/>
        <end position="33"/>
    </location>
</feature>
<dbReference type="GO" id="GO:0005886">
    <property type="term" value="C:plasma membrane"/>
    <property type="evidence" value="ECO:0007669"/>
    <property type="project" value="UniProtKB-SubCell"/>
</dbReference>
<dbReference type="InterPro" id="IPR002696">
    <property type="entry name" value="Membr_insert_effic_factor_YidD"/>
</dbReference>
<protein>
    <recommendedName>
        <fullName evidence="1">Putative membrane protein insertion efficiency factor</fullName>
    </recommendedName>
</protein>
<evidence type="ECO:0000313" key="4">
    <source>
        <dbReference type="Proteomes" id="UP000322553"/>
    </source>
</evidence>
<gene>
    <name evidence="3" type="primary">yidD</name>
    <name evidence="3" type="ORF">FY550_08135</name>
</gene>
<keyword evidence="2" id="KW-1133">Transmembrane helix</keyword>
<dbReference type="OrthoDB" id="9801753at2"/>
<dbReference type="HAMAP" id="MF_00386">
    <property type="entry name" value="UPF0161_YidD"/>
    <property type="match status" value="1"/>
</dbReference>
<comment type="function">
    <text evidence="1">Could be involved in insertion of integral membrane proteins into the membrane.</text>
</comment>
<name>A0A5C0ZX33_9GAMM</name>
<dbReference type="SMART" id="SM01234">
    <property type="entry name" value="Haemolytic"/>
    <property type="match status" value="1"/>
</dbReference>
<dbReference type="NCBIfam" id="TIGR00278">
    <property type="entry name" value="membrane protein insertion efficiency factor YidD"/>
    <property type="match status" value="1"/>
</dbReference>
<organism evidence="3 4">
    <name type="scientific">Kushneria phosphatilytica</name>
    <dbReference type="NCBI Taxonomy" id="657387"/>
    <lineage>
        <taxon>Bacteria</taxon>
        <taxon>Pseudomonadati</taxon>
        <taxon>Pseudomonadota</taxon>
        <taxon>Gammaproteobacteria</taxon>
        <taxon>Oceanospirillales</taxon>
        <taxon>Halomonadaceae</taxon>
        <taxon>Kushneria</taxon>
    </lineage>
</organism>
<dbReference type="KEGG" id="kuy:FY550_08135"/>
<comment type="similarity">
    <text evidence="1">Belongs to the UPF0161 family.</text>
</comment>
<sequence>MATRSSLLRRCAGLIRRGVILLLVGVVRLYQYGISPLMGPRCRFWPSCSQYTVEALQAHGVCRGSWLALRRISRCHPWHEGGVDPVPPPRDRRD</sequence>